<dbReference type="SMART" id="SM00642">
    <property type="entry name" value="Aamy"/>
    <property type="match status" value="1"/>
</dbReference>
<dbReference type="SUPFAM" id="SSF51445">
    <property type="entry name" value="(Trans)glycosidases"/>
    <property type="match status" value="1"/>
</dbReference>
<feature type="region of interest" description="Disordered" evidence="1">
    <location>
        <begin position="52"/>
        <end position="73"/>
    </location>
</feature>
<protein>
    <submittedName>
        <fullName evidence="3">Alpha-amylase</fullName>
    </submittedName>
</protein>
<dbReference type="InterPro" id="IPR006047">
    <property type="entry name" value="GH13_cat_dom"/>
</dbReference>
<reference evidence="3 4" key="1">
    <citation type="submission" date="2018-08" db="EMBL/GenBank/DDBJ databases">
        <title>Fibrisoma montanum sp. nov., isolated from Danxia mountain soil.</title>
        <authorList>
            <person name="Huang Y."/>
        </authorList>
    </citation>
    <scope>NUCLEOTIDE SEQUENCE [LARGE SCALE GENOMIC DNA]</scope>
    <source>
        <strain evidence="3 4">HYT19</strain>
    </source>
</reference>
<accession>A0A418MHP9</accession>
<evidence type="ECO:0000256" key="1">
    <source>
        <dbReference type="SAM" id="MobiDB-lite"/>
    </source>
</evidence>
<sequence>MNTPQRLAELDFTSLTNQPFHPSPAAWEDQALYFLMLDRFSDGQEQGYVDNDGHIAPGGTTPPFQPSDAGNATQTELQANQWREAGTRFVGGTLKGLQSKIGYLKRLGITAIWISPIFKQVASQATYHGYGIQNFLDVDPRFGTREDLRAVVDTAHANGIYVILDIIFNHAGDVFAYATNGQPVFNGSTFPVAGYRDATGTPSLPFRELDLAVDGRAWPDGAIWPREFQRPDTFTQKGKIQFWDNDPEFLEGDFESLKDIQHGTGTLDTYQPSPALKAIAEVYKYWIAYADLDGFRIDTVKHMDLGATRYFTAVIREFTMAIGKENFYQIGEITGGRSRAFTTLELTGLNAALGIDDIPDKLEYLVKGFRNPTEYFDLFRNSELVNKGSHTWFRNRVVTLFDDHDQVRKGTSKARFCADPGADRQIAAVIALNVLTLGIPCLYYGTEQAFDGAGGNDRYIRESMFGGDFGAFRSANRHFFNETNPAYKVMAQLLALRRQHIALRRGRQYLRPISGNGTQFGLPVMLGAQIRSVVPWSRLFNKEEVVCAINTDPQNARTAWVTIDNDLHTTGSELTCLFSTEPTQRNTSVVVEARNGKAVKLTVPAGGVVVYR</sequence>
<proteinExistence type="predicted"/>
<dbReference type="Proteomes" id="UP000283523">
    <property type="component" value="Unassembled WGS sequence"/>
</dbReference>
<gene>
    <name evidence="3" type="ORF">DYU11_01105</name>
</gene>
<feature type="domain" description="Glycosyl hydrolase family 13 catalytic" evidence="2">
    <location>
        <begin position="34"/>
        <end position="497"/>
    </location>
</feature>
<dbReference type="GO" id="GO:0005975">
    <property type="term" value="P:carbohydrate metabolic process"/>
    <property type="evidence" value="ECO:0007669"/>
    <property type="project" value="InterPro"/>
</dbReference>
<name>A0A418MHP9_9BACT</name>
<dbReference type="EMBL" id="QXED01000001">
    <property type="protein sequence ID" value="RIV26949.1"/>
    <property type="molecule type" value="Genomic_DNA"/>
</dbReference>
<evidence type="ECO:0000313" key="3">
    <source>
        <dbReference type="EMBL" id="RIV26949.1"/>
    </source>
</evidence>
<comment type="caution">
    <text evidence="3">The sequence shown here is derived from an EMBL/GenBank/DDBJ whole genome shotgun (WGS) entry which is preliminary data.</text>
</comment>
<dbReference type="CDD" id="cd11352">
    <property type="entry name" value="AmyAc_5"/>
    <property type="match status" value="1"/>
</dbReference>
<dbReference type="RefSeq" id="WP_119665803.1">
    <property type="nucleotide sequence ID" value="NZ_QXED01000001.1"/>
</dbReference>
<keyword evidence="4" id="KW-1185">Reference proteome</keyword>
<organism evidence="3 4">
    <name type="scientific">Fibrisoma montanum</name>
    <dbReference type="NCBI Taxonomy" id="2305895"/>
    <lineage>
        <taxon>Bacteria</taxon>
        <taxon>Pseudomonadati</taxon>
        <taxon>Bacteroidota</taxon>
        <taxon>Cytophagia</taxon>
        <taxon>Cytophagales</taxon>
        <taxon>Spirosomataceae</taxon>
        <taxon>Fibrisoma</taxon>
    </lineage>
</organism>
<evidence type="ECO:0000313" key="4">
    <source>
        <dbReference type="Proteomes" id="UP000283523"/>
    </source>
</evidence>
<dbReference type="InterPro" id="IPR017853">
    <property type="entry name" value="GH"/>
</dbReference>
<dbReference type="OrthoDB" id="9806009at2"/>
<dbReference type="PANTHER" id="PTHR10357">
    <property type="entry name" value="ALPHA-AMYLASE FAMILY MEMBER"/>
    <property type="match status" value="1"/>
</dbReference>
<dbReference type="Pfam" id="PF00128">
    <property type="entry name" value="Alpha-amylase"/>
    <property type="match status" value="1"/>
</dbReference>
<evidence type="ECO:0000259" key="2">
    <source>
        <dbReference type="SMART" id="SM00642"/>
    </source>
</evidence>
<dbReference type="Gene3D" id="3.20.20.80">
    <property type="entry name" value="Glycosidases"/>
    <property type="match status" value="2"/>
</dbReference>
<dbReference type="PANTHER" id="PTHR10357:SF209">
    <property type="entry name" value="PERIPLASMIC ALPHA-AMYLASE"/>
    <property type="match status" value="1"/>
</dbReference>
<dbReference type="AlphaFoldDB" id="A0A418MHP9"/>